<dbReference type="EC" id="4.3.99.3" evidence="8"/>
<comment type="caution">
    <text evidence="8">Lacks conserved residue(s) required for the propagation of feature annotation.</text>
</comment>
<dbReference type="PANTHER" id="PTHR42836:SF1">
    <property type="entry name" value="7-CARBOXY-7-DEAZAGUANINE SYNTHASE"/>
    <property type="match status" value="1"/>
</dbReference>
<keyword evidence="2 8" id="KW-0949">S-adenosyl-L-methionine</keyword>
<feature type="binding site" evidence="8">
    <location>
        <position position="35"/>
    </location>
    <ligand>
        <name>[4Fe-4S] cluster</name>
        <dbReference type="ChEBI" id="CHEBI:49883"/>
        <note>4Fe-4S-S-AdoMet</note>
    </ligand>
</feature>
<comment type="caution">
    <text evidence="10">The sequence shown here is derived from an EMBL/GenBank/DDBJ whole genome shotgun (WGS) entry which is preliminary data.</text>
</comment>
<dbReference type="GO" id="GO:0008616">
    <property type="term" value="P:tRNA queuosine(34) biosynthetic process"/>
    <property type="evidence" value="ECO:0007669"/>
    <property type="project" value="UniProtKB-UniRule"/>
</dbReference>
<dbReference type="HAMAP" id="MF_00917">
    <property type="entry name" value="QueE"/>
    <property type="match status" value="1"/>
</dbReference>
<dbReference type="RefSeq" id="WP_246911711.1">
    <property type="nucleotide sequence ID" value="NZ_JALJRB010000019.1"/>
</dbReference>
<comment type="cofactor">
    <cofactor evidence="8">
        <name>[4Fe-4S] cluster</name>
        <dbReference type="ChEBI" id="CHEBI:49883"/>
    </cofactor>
    <text evidence="8">Binds 1 [4Fe-4S] cluster. The cluster is coordinated with 3 cysteines and an exchangeable S-adenosyl-L-methionine.</text>
</comment>
<dbReference type="InterPro" id="IPR013785">
    <property type="entry name" value="Aldolase_TIM"/>
</dbReference>
<dbReference type="Pfam" id="PF04055">
    <property type="entry name" value="Radical_SAM"/>
    <property type="match status" value="1"/>
</dbReference>
<dbReference type="PROSITE" id="PS51918">
    <property type="entry name" value="RADICAL_SAM"/>
    <property type="match status" value="1"/>
</dbReference>
<evidence type="ECO:0000256" key="7">
    <source>
        <dbReference type="ARBA" id="ARBA00023239"/>
    </source>
</evidence>
<keyword evidence="3 8" id="KW-0479">Metal-binding</keyword>
<feature type="binding site" evidence="8">
    <location>
        <position position="31"/>
    </location>
    <ligand>
        <name>[4Fe-4S] cluster</name>
        <dbReference type="ChEBI" id="CHEBI:49883"/>
        <note>4Fe-4S-S-AdoMet</note>
    </ligand>
</feature>
<comment type="function">
    <text evidence="8">Catalyzes the complex heterocyclic radical-mediated conversion of 6-carboxy-5,6,7,8-tetrahydropterin (CPH4) to 7-carboxy-7-deazaguanine (CDG), a step common to the biosynthetic pathways of all 7-deazapurine-containing compounds.</text>
</comment>
<comment type="cofactor">
    <cofactor evidence="8">
        <name>Mg(2+)</name>
        <dbReference type="ChEBI" id="CHEBI:18420"/>
    </cofactor>
</comment>
<evidence type="ECO:0000313" key="11">
    <source>
        <dbReference type="Proteomes" id="UP001165427"/>
    </source>
</evidence>
<dbReference type="AlphaFoldDB" id="A0AA41R6F0"/>
<dbReference type="EMBL" id="JALJRB010000019">
    <property type="protein sequence ID" value="MCJ8502015.1"/>
    <property type="molecule type" value="Genomic_DNA"/>
</dbReference>
<dbReference type="InterPro" id="IPR007197">
    <property type="entry name" value="rSAM"/>
</dbReference>
<evidence type="ECO:0000256" key="3">
    <source>
        <dbReference type="ARBA" id="ARBA00022723"/>
    </source>
</evidence>
<evidence type="ECO:0000256" key="4">
    <source>
        <dbReference type="ARBA" id="ARBA00022842"/>
    </source>
</evidence>
<feature type="binding site" evidence="8">
    <location>
        <position position="70"/>
    </location>
    <ligand>
        <name>substrate</name>
    </ligand>
</feature>
<dbReference type="GO" id="GO:0000287">
    <property type="term" value="F:magnesium ion binding"/>
    <property type="evidence" value="ECO:0007669"/>
    <property type="project" value="UniProtKB-UniRule"/>
</dbReference>
<gene>
    <name evidence="8" type="primary">queE</name>
    <name evidence="10" type="ORF">MRX98_15635</name>
</gene>
<dbReference type="CDD" id="cd01335">
    <property type="entry name" value="Radical_SAM"/>
    <property type="match status" value="1"/>
</dbReference>
<evidence type="ECO:0000256" key="6">
    <source>
        <dbReference type="ARBA" id="ARBA00023014"/>
    </source>
</evidence>
<organism evidence="10 11">
    <name type="scientific">Desulfatitalea alkaliphila</name>
    <dbReference type="NCBI Taxonomy" id="2929485"/>
    <lineage>
        <taxon>Bacteria</taxon>
        <taxon>Pseudomonadati</taxon>
        <taxon>Thermodesulfobacteriota</taxon>
        <taxon>Desulfobacteria</taxon>
        <taxon>Desulfobacterales</taxon>
        <taxon>Desulfosarcinaceae</taxon>
        <taxon>Desulfatitalea</taxon>
    </lineage>
</organism>
<evidence type="ECO:0000259" key="9">
    <source>
        <dbReference type="PROSITE" id="PS51918"/>
    </source>
</evidence>
<keyword evidence="5 8" id="KW-0408">Iron</keyword>
<comment type="similarity">
    <text evidence="8">Belongs to the radical SAM superfamily. 7-carboxy-7-deazaguanine synthase family.</text>
</comment>
<dbReference type="PANTHER" id="PTHR42836">
    <property type="entry name" value="7-CARBOXY-7-DEAZAGUANINE SYNTHASE"/>
    <property type="match status" value="1"/>
</dbReference>
<dbReference type="InterPro" id="IPR058240">
    <property type="entry name" value="rSAM_sf"/>
</dbReference>
<evidence type="ECO:0000256" key="2">
    <source>
        <dbReference type="ARBA" id="ARBA00022691"/>
    </source>
</evidence>
<reference evidence="10" key="1">
    <citation type="submission" date="2022-04" db="EMBL/GenBank/DDBJ databases">
        <title>Desulfatitalea alkaliphila sp. nov., a novel anaerobic sulfate-reducing bacterium isolated from terrestrial mud volcano, Taman Peninsula, Russia.</title>
        <authorList>
            <person name="Khomyakova M.A."/>
            <person name="Merkel A.Y."/>
            <person name="Slobodkin A.I."/>
        </authorList>
    </citation>
    <scope>NUCLEOTIDE SEQUENCE</scope>
    <source>
        <strain evidence="10">M08but</strain>
    </source>
</reference>
<feature type="binding site" evidence="8">
    <location>
        <position position="38"/>
    </location>
    <ligand>
        <name>[4Fe-4S] cluster</name>
        <dbReference type="ChEBI" id="CHEBI:49883"/>
        <note>4Fe-4S-S-AdoMet</note>
    </ligand>
</feature>
<feature type="domain" description="Radical SAM core" evidence="9">
    <location>
        <begin position="18"/>
        <end position="209"/>
    </location>
</feature>
<dbReference type="PIRSF" id="PIRSF000370">
    <property type="entry name" value="QueE"/>
    <property type="match status" value="1"/>
</dbReference>
<feature type="binding site" evidence="8">
    <location>
        <begin position="12"/>
        <end position="14"/>
    </location>
    <ligand>
        <name>substrate</name>
    </ligand>
</feature>
<comment type="subunit">
    <text evidence="8">Homodimer.</text>
</comment>
<dbReference type="Gene3D" id="3.20.20.70">
    <property type="entry name" value="Aldolase class I"/>
    <property type="match status" value="1"/>
</dbReference>
<dbReference type="InterPro" id="IPR024924">
    <property type="entry name" value="7-CO-7-deazaguanine_synth-like"/>
</dbReference>
<feature type="binding site" evidence="8">
    <location>
        <position position="72"/>
    </location>
    <ligand>
        <name>S-adenosyl-L-methionine</name>
        <dbReference type="ChEBI" id="CHEBI:59789"/>
    </ligand>
</feature>
<dbReference type="SUPFAM" id="SSF102114">
    <property type="entry name" value="Radical SAM enzymes"/>
    <property type="match status" value="1"/>
</dbReference>
<keyword evidence="11" id="KW-1185">Reference proteome</keyword>
<evidence type="ECO:0000256" key="1">
    <source>
        <dbReference type="ARBA" id="ARBA00022485"/>
    </source>
</evidence>
<keyword evidence="8" id="KW-0671">Queuosine biosynthesis</keyword>
<dbReference type="GO" id="GO:0016840">
    <property type="term" value="F:carbon-nitrogen lyase activity"/>
    <property type="evidence" value="ECO:0007669"/>
    <property type="project" value="UniProtKB-UniRule"/>
</dbReference>
<proteinExistence type="inferred from homology"/>
<dbReference type="SFLD" id="SFLDS00029">
    <property type="entry name" value="Radical_SAM"/>
    <property type="match status" value="1"/>
</dbReference>
<feature type="binding site" evidence="8">
    <location>
        <position position="40"/>
    </location>
    <ligand>
        <name>Mg(2+)</name>
        <dbReference type="ChEBI" id="CHEBI:18420"/>
    </ligand>
</feature>
<keyword evidence="4 8" id="KW-0460">Magnesium</keyword>
<evidence type="ECO:0000256" key="5">
    <source>
        <dbReference type="ARBA" id="ARBA00023004"/>
    </source>
</evidence>
<feature type="binding site" evidence="8">
    <location>
        <begin position="37"/>
        <end position="39"/>
    </location>
    <ligand>
        <name>S-adenosyl-L-methionine</name>
        <dbReference type="ChEBI" id="CHEBI:59789"/>
    </ligand>
</feature>
<name>A0AA41R6F0_9BACT</name>
<comment type="cofactor">
    <cofactor evidence="8">
        <name>S-adenosyl-L-methionine</name>
        <dbReference type="ChEBI" id="CHEBI:59789"/>
    </cofactor>
    <text evidence="8">Binds 1 S-adenosyl-L-methionine per subunit.</text>
</comment>
<keyword evidence="7 8" id="KW-0456">Lyase</keyword>
<feature type="binding site" evidence="8">
    <location>
        <position position="27"/>
    </location>
    <ligand>
        <name>substrate</name>
    </ligand>
</feature>
<evidence type="ECO:0000313" key="10">
    <source>
        <dbReference type="EMBL" id="MCJ8502015.1"/>
    </source>
</evidence>
<comment type="pathway">
    <text evidence="8">Purine metabolism; 7-cyano-7-deazaguanine biosynthesis.</text>
</comment>
<protein>
    <recommendedName>
        <fullName evidence="8">7-carboxy-7-deazaguanine synthase</fullName>
        <shortName evidence="8">CDG synthase</shortName>
        <ecNumber evidence="8">4.3.99.3</ecNumber>
    </recommendedName>
    <alternativeName>
        <fullName evidence="8">Queuosine biosynthesis protein QueE</fullName>
    </alternativeName>
</protein>
<dbReference type="GO" id="GO:1904047">
    <property type="term" value="F:S-adenosyl-L-methionine binding"/>
    <property type="evidence" value="ECO:0007669"/>
    <property type="project" value="UniProtKB-UniRule"/>
</dbReference>
<keyword evidence="6 8" id="KW-0411">Iron-sulfur</keyword>
<sequence>MSLTISEIFHSIQGESSWAGLPFVFVRLTGCNLRCRYCDTRYAYDGGQPMTVDAILQRIAAFGCPRVLLTGGEPLLQGTTPQLAEALSDRGYTVTVETNGSLDIGVLDARCHRIMDIKCPSSGMQHHQRWANLDLLAPGDEVKFVVADRDDFQYALDILPRLAARQAAERILFSPAQGILPPRQLADWLLATRTEARLQLQLHKILWPDQDRGV</sequence>
<dbReference type="GO" id="GO:0051539">
    <property type="term" value="F:4 iron, 4 sulfur cluster binding"/>
    <property type="evidence" value="ECO:0007669"/>
    <property type="project" value="UniProtKB-UniRule"/>
</dbReference>
<dbReference type="Proteomes" id="UP001165427">
    <property type="component" value="Unassembled WGS sequence"/>
</dbReference>
<evidence type="ECO:0000256" key="8">
    <source>
        <dbReference type="HAMAP-Rule" id="MF_00917"/>
    </source>
</evidence>
<keyword evidence="1 8" id="KW-0004">4Fe-4S</keyword>
<comment type="catalytic activity">
    <reaction evidence="8">
        <text>6-carboxy-5,6,7,8-tetrahydropterin + H(+) = 7-carboxy-7-carbaguanine + NH4(+)</text>
        <dbReference type="Rhea" id="RHEA:27974"/>
        <dbReference type="ChEBI" id="CHEBI:15378"/>
        <dbReference type="ChEBI" id="CHEBI:28938"/>
        <dbReference type="ChEBI" id="CHEBI:61032"/>
        <dbReference type="ChEBI" id="CHEBI:61036"/>
        <dbReference type="EC" id="4.3.99.3"/>
    </reaction>
</comment>
<accession>A0AA41R6F0</accession>